<gene>
    <name evidence="1" type="ORF">S7711_10853</name>
</gene>
<sequence>MVEIVQATEVFPLVTVDNGNRQQLVQRHDFSFPRRIRTVAPGTKKLREFVIIDLRVHGVVGLSLNDKSVMPIVPGSHLAAMTYAVDENGVALILDHASSQR</sequence>
<reference evidence="1 2" key="1">
    <citation type="journal article" date="2014" name="BMC Genomics">
        <title>Comparative genome sequencing reveals chemotype-specific gene clusters in the toxigenic black mold Stachybotrys.</title>
        <authorList>
            <person name="Semeiks J."/>
            <person name="Borek D."/>
            <person name="Otwinowski Z."/>
            <person name="Grishin N.V."/>
        </authorList>
    </citation>
    <scope>NUCLEOTIDE SEQUENCE [LARGE SCALE GENOMIC DNA]</scope>
    <source>
        <strain evidence="2">CBS 109288 / IBT 7711</strain>
    </source>
</reference>
<keyword evidence="2" id="KW-1185">Reference proteome</keyword>
<dbReference type="HOGENOM" id="CLU_2293531_0_0_1"/>
<evidence type="ECO:0000313" key="1">
    <source>
        <dbReference type="EMBL" id="KEY74472.1"/>
    </source>
</evidence>
<dbReference type="EMBL" id="KL647570">
    <property type="protein sequence ID" value="KEY74472.1"/>
    <property type="molecule type" value="Genomic_DNA"/>
</dbReference>
<dbReference type="Proteomes" id="UP000028045">
    <property type="component" value="Unassembled WGS sequence"/>
</dbReference>
<proteinExistence type="predicted"/>
<organism evidence="1 2">
    <name type="scientific">Stachybotrys chartarum (strain CBS 109288 / IBT 7711)</name>
    <name type="common">Toxic black mold</name>
    <name type="synonym">Stilbospora chartarum</name>
    <dbReference type="NCBI Taxonomy" id="1280523"/>
    <lineage>
        <taxon>Eukaryota</taxon>
        <taxon>Fungi</taxon>
        <taxon>Dikarya</taxon>
        <taxon>Ascomycota</taxon>
        <taxon>Pezizomycotina</taxon>
        <taxon>Sordariomycetes</taxon>
        <taxon>Hypocreomycetidae</taxon>
        <taxon>Hypocreales</taxon>
        <taxon>Stachybotryaceae</taxon>
        <taxon>Stachybotrys</taxon>
    </lineage>
</organism>
<dbReference type="AlphaFoldDB" id="A0A084BA93"/>
<dbReference type="Gene3D" id="3.50.50.60">
    <property type="entry name" value="FAD/NAD(P)-binding domain"/>
    <property type="match status" value="1"/>
</dbReference>
<protein>
    <submittedName>
        <fullName evidence="1">Uncharacterized protein</fullName>
    </submittedName>
</protein>
<dbReference type="InterPro" id="IPR036188">
    <property type="entry name" value="FAD/NAD-bd_sf"/>
</dbReference>
<accession>A0A084BA93</accession>
<name>A0A084BA93_STACB</name>
<evidence type="ECO:0000313" key="2">
    <source>
        <dbReference type="Proteomes" id="UP000028045"/>
    </source>
</evidence>
<dbReference type="OrthoDB" id="269227at2759"/>